<accession>A0A0D9Z2M0</accession>
<protein>
    <submittedName>
        <fullName evidence="1">Uncharacterized protein</fullName>
    </submittedName>
</protein>
<dbReference type="Gramene" id="OGLUM03G05010.1">
    <property type="protein sequence ID" value="OGLUM03G05010.1"/>
    <property type="gene ID" value="OGLUM03G05010"/>
</dbReference>
<sequence>MDVVAGVEVPAEDAVAGDELRCGPWMGEDAAAGNEDQLEYKEYIILLRLRQDAATIGMDDDDA</sequence>
<keyword evidence="2" id="KW-1185">Reference proteome</keyword>
<reference evidence="1" key="1">
    <citation type="submission" date="2015-04" db="UniProtKB">
        <authorList>
            <consortium name="EnsemblPlants"/>
        </authorList>
    </citation>
    <scope>IDENTIFICATION</scope>
</reference>
<organism evidence="1">
    <name type="scientific">Oryza glumipatula</name>
    <dbReference type="NCBI Taxonomy" id="40148"/>
    <lineage>
        <taxon>Eukaryota</taxon>
        <taxon>Viridiplantae</taxon>
        <taxon>Streptophyta</taxon>
        <taxon>Embryophyta</taxon>
        <taxon>Tracheophyta</taxon>
        <taxon>Spermatophyta</taxon>
        <taxon>Magnoliopsida</taxon>
        <taxon>Liliopsida</taxon>
        <taxon>Poales</taxon>
        <taxon>Poaceae</taxon>
        <taxon>BOP clade</taxon>
        <taxon>Oryzoideae</taxon>
        <taxon>Oryzeae</taxon>
        <taxon>Oryzinae</taxon>
        <taxon>Oryza</taxon>
    </lineage>
</organism>
<evidence type="ECO:0000313" key="2">
    <source>
        <dbReference type="Proteomes" id="UP000026961"/>
    </source>
</evidence>
<dbReference type="HOGENOM" id="CLU_2889469_0_0_1"/>
<dbReference type="Proteomes" id="UP000026961">
    <property type="component" value="Chromosome 3"/>
</dbReference>
<evidence type="ECO:0000313" key="1">
    <source>
        <dbReference type="EnsemblPlants" id="OGLUM03G05010.1"/>
    </source>
</evidence>
<proteinExistence type="predicted"/>
<dbReference type="AlphaFoldDB" id="A0A0D9Z2M0"/>
<reference evidence="1" key="2">
    <citation type="submission" date="2018-05" db="EMBL/GenBank/DDBJ databases">
        <title>OgluRS3 (Oryza glumaepatula Reference Sequence Version 3).</title>
        <authorList>
            <person name="Zhang J."/>
            <person name="Kudrna D."/>
            <person name="Lee S."/>
            <person name="Talag J."/>
            <person name="Welchert J."/>
            <person name="Wing R.A."/>
        </authorList>
    </citation>
    <scope>NUCLEOTIDE SEQUENCE [LARGE SCALE GENOMIC DNA]</scope>
</reference>
<name>A0A0D9Z2M0_9ORYZ</name>
<dbReference type="EnsemblPlants" id="OGLUM03G05010.1">
    <property type="protein sequence ID" value="OGLUM03G05010.1"/>
    <property type="gene ID" value="OGLUM03G05010"/>
</dbReference>